<name>A0ABU8EQV6_9GAMM</name>
<dbReference type="CDD" id="cd08267">
    <property type="entry name" value="MDR1"/>
    <property type="match status" value="1"/>
</dbReference>
<dbReference type="PANTHER" id="PTHR11695">
    <property type="entry name" value="ALCOHOL DEHYDROGENASE RELATED"/>
    <property type="match status" value="1"/>
</dbReference>
<keyword evidence="3" id="KW-1185">Reference proteome</keyword>
<protein>
    <submittedName>
        <fullName evidence="2">NAD(P)-dependent alcohol dehydrogenase</fullName>
    </submittedName>
</protein>
<dbReference type="Gene3D" id="3.90.180.10">
    <property type="entry name" value="Medium-chain alcohol dehydrogenases, catalytic domain"/>
    <property type="match status" value="1"/>
</dbReference>
<evidence type="ECO:0000313" key="3">
    <source>
        <dbReference type="Proteomes" id="UP001382455"/>
    </source>
</evidence>
<dbReference type="Pfam" id="PF13602">
    <property type="entry name" value="ADH_zinc_N_2"/>
    <property type="match status" value="1"/>
</dbReference>
<dbReference type="Proteomes" id="UP001382455">
    <property type="component" value="Unassembled WGS sequence"/>
</dbReference>
<sequence length="311" mass="34416">MKGLVAENRQLVIKRDLNMPLVGEGEVLVQVKSTTINLIDLEFAKGKYDLFLKLARNNYTVKTGIEFSGLVATDGHAFKKGDRVFGYVNLLKSDKTHQEFVSVNEQYIAKIPANLSFSHAAALPLGALTSYVALNELVNLTSDSKVLIIGASGGLGVYAIQIAKRAGAHVTALTGENHLQFLKSLGADDVIDYHANPLESLKSTYDVVLDLSNTKLYKQVKHLLVSDGVFIPAEPNKHFLSFVMNAFRKRKTKYLYVDKGDSAKLAQIANWVAQGEIQTSVDSEFLFEDYQSAISRFLQKGRRGRVVLNFE</sequence>
<dbReference type="Pfam" id="PF08240">
    <property type="entry name" value="ADH_N"/>
    <property type="match status" value="1"/>
</dbReference>
<dbReference type="EMBL" id="JBAWKS010000001">
    <property type="protein sequence ID" value="MEI4549329.1"/>
    <property type="molecule type" value="Genomic_DNA"/>
</dbReference>
<dbReference type="RefSeq" id="WP_336434916.1">
    <property type="nucleotide sequence ID" value="NZ_JBAWKS010000001.1"/>
</dbReference>
<gene>
    <name evidence="2" type="ORF">WAE96_06400</name>
</gene>
<dbReference type="InterPro" id="IPR036291">
    <property type="entry name" value="NAD(P)-bd_dom_sf"/>
</dbReference>
<dbReference type="Gene3D" id="3.40.50.720">
    <property type="entry name" value="NAD(P)-binding Rossmann-like Domain"/>
    <property type="match status" value="1"/>
</dbReference>
<evidence type="ECO:0000313" key="2">
    <source>
        <dbReference type="EMBL" id="MEI4549329.1"/>
    </source>
</evidence>
<dbReference type="InterPro" id="IPR013154">
    <property type="entry name" value="ADH-like_N"/>
</dbReference>
<reference evidence="2 3" key="1">
    <citation type="submission" date="2023-12" db="EMBL/GenBank/DDBJ databases">
        <title>Friends and Foes: Symbiotic and Algicidal bacterial influence on Karenia brevis blooms.</title>
        <authorList>
            <person name="Fei C."/>
            <person name="Mohamed A.R."/>
            <person name="Booker A."/>
            <person name="Arshad M."/>
            <person name="Klass S."/>
            <person name="Ahn S."/>
            <person name="Gilbert P.M."/>
            <person name="Heil C.A."/>
            <person name="Martinez J.M."/>
            <person name="Amin S.A."/>
        </authorList>
    </citation>
    <scope>NUCLEOTIDE SEQUENCE [LARGE SCALE GENOMIC DNA]</scope>
    <source>
        <strain evidence="2 3">CE15</strain>
    </source>
</reference>
<comment type="caution">
    <text evidence="2">The sequence shown here is derived from an EMBL/GenBank/DDBJ whole genome shotgun (WGS) entry which is preliminary data.</text>
</comment>
<dbReference type="InterPro" id="IPR020843">
    <property type="entry name" value="ER"/>
</dbReference>
<dbReference type="SUPFAM" id="SSF51735">
    <property type="entry name" value="NAD(P)-binding Rossmann-fold domains"/>
    <property type="match status" value="1"/>
</dbReference>
<organism evidence="2 3">
    <name type="scientific">Pseudoalteromonas spongiae</name>
    <dbReference type="NCBI Taxonomy" id="298657"/>
    <lineage>
        <taxon>Bacteria</taxon>
        <taxon>Pseudomonadati</taxon>
        <taxon>Pseudomonadota</taxon>
        <taxon>Gammaproteobacteria</taxon>
        <taxon>Alteromonadales</taxon>
        <taxon>Pseudoalteromonadaceae</taxon>
        <taxon>Pseudoalteromonas</taxon>
    </lineage>
</organism>
<proteinExistence type="predicted"/>
<dbReference type="SMART" id="SM00829">
    <property type="entry name" value="PKS_ER"/>
    <property type="match status" value="1"/>
</dbReference>
<dbReference type="SUPFAM" id="SSF50129">
    <property type="entry name" value="GroES-like"/>
    <property type="match status" value="1"/>
</dbReference>
<feature type="domain" description="Enoyl reductase (ER)" evidence="1">
    <location>
        <begin position="6"/>
        <end position="308"/>
    </location>
</feature>
<evidence type="ECO:0000259" key="1">
    <source>
        <dbReference type="SMART" id="SM00829"/>
    </source>
</evidence>
<dbReference type="InterPro" id="IPR011032">
    <property type="entry name" value="GroES-like_sf"/>
</dbReference>
<dbReference type="PANTHER" id="PTHR11695:SF294">
    <property type="entry name" value="RETICULON-4-INTERACTING PROTEIN 1, MITOCHONDRIAL"/>
    <property type="match status" value="1"/>
</dbReference>
<accession>A0ABU8EQV6</accession>
<dbReference type="InterPro" id="IPR050700">
    <property type="entry name" value="YIM1/Zinc_Alcohol_DH_Fams"/>
</dbReference>